<sequence>MPNNTIMKPINVTVAPTLRKSSDARMWNDIVLLLLNLSFKFFISVENFALLFQNYTSFETE</sequence>
<dbReference type="EMBL" id="CP004144">
    <property type="protein sequence ID" value="AGF96225.1"/>
    <property type="molecule type" value="Genomic_DNA"/>
</dbReference>
<keyword evidence="1" id="KW-1133">Transmembrane helix</keyword>
<evidence type="ECO:0000313" key="2">
    <source>
        <dbReference type="EMBL" id="AGF96225.1"/>
    </source>
</evidence>
<protein>
    <submittedName>
        <fullName evidence="2">Uncharacterized protein</fullName>
    </submittedName>
</protein>
<proteinExistence type="predicted"/>
<gene>
    <name evidence="2" type="ORF">MmTuc01_0819</name>
</gene>
<keyword evidence="1" id="KW-0472">Membrane</keyword>
<dbReference type="BioCyc" id="MMAZ1236903:G139K-779-MONOMER"/>
<accession>M1Q1R7</accession>
<feature type="transmembrane region" description="Helical" evidence="1">
    <location>
        <begin position="30"/>
        <end position="52"/>
    </location>
</feature>
<evidence type="ECO:0000256" key="1">
    <source>
        <dbReference type="SAM" id="Phobius"/>
    </source>
</evidence>
<organism evidence="2 3">
    <name type="scientific">Methanosarcina mazei Tuc01</name>
    <dbReference type="NCBI Taxonomy" id="1236903"/>
    <lineage>
        <taxon>Archaea</taxon>
        <taxon>Methanobacteriati</taxon>
        <taxon>Methanobacteriota</taxon>
        <taxon>Stenosarchaea group</taxon>
        <taxon>Methanomicrobia</taxon>
        <taxon>Methanosarcinales</taxon>
        <taxon>Methanosarcinaceae</taxon>
        <taxon>Methanosarcina</taxon>
    </lineage>
</organism>
<name>M1Q1R7_METMZ</name>
<dbReference type="Proteomes" id="UP000011718">
    <property type="component" value="Chromosome"/>
</dbReference>
<dbReference type="HOGENOM" id="CLU_2911539_0_0_2"/>
<dbReference type="AlphaFoldDB" id="M1Q1R7"/>
<dbReference type="KEGG" id="mmaz:MmTuc01_0819"/>
<reference evidence="2 3" key="1">
    <citation type="journal article" date="2013" name="Genome Announc.">
        <title>Complete Genome of a Methanosarcina mazei Strain Isolated from Sediment Samples from an Amazonian Flooded Area.</title>
        <authorList>
            <person name="Assis das Gracas D."/>
            <person name="Thiago Juca Ramos R."/>
            <person name="Vieira Araujo A.C."/>
            <person name="Zahlouth R."/>
            <person name="Ribeiro Carneiro A."/>
            <person name="Souza Lopes T."/>
            <person name="Azevedo Barauna R."/>
            <person name="Azevedo V."/>
            <person name="Cruz Schneider M.P."/>
            <person name="Pellizari V.H."/>
            <person name="Silva A."/>
        </authorList>
    </citation>
    <scope>NUCLEOTIDE SEQUENCE [LARGE SCALE GENOMIC DNA]</scope>
    <source>
        <strain evidence="2 3">Tuc01</strain>
    </source>
</reference>
<keyword evidence="1" id="KW-0812">Transmembrane</keyword>
<evidence type="ECO:0000313" key="3">
    <source>
        <dbReference type="Proteomes" id="UP000011718"/>
    </source>
</evidence>